<evidence type="ECO:0000259" key="3">
    <source>
        <dbReference type="SMART" id="SM00822"/>
    </source>
</evidence>
<dbReference type="EMBL" id="JBBHJZ010000003">
    <property type="protein sequence ID" value="MEJ5977816.1"/>
    <property type="molecule type" value="Genomic_DNA"/>
</dbReference>
<dbReference type="SUPFAM" id="SSF51735">
    <property type="entry name" value="NAD(P)-binding Rossmann-fold domains"/>
    <property type="match status" value="1"/>
</dbReference>
<sequence>MNFTDQHVVITGGSTGIGRATAEAIVAAGGKVTLIARRADVLEVAAREIGPAASWITADAGDKESLLAALDGAVAIHGPIDGLFLNHGTEGMFALTPDYSDEDFERVMRVNAFSLFWAVRHVLPAMAARGRGAILITSSLGGETGMVGNIGYCTSKHAAIGIARTIAMEGAAAGVRCNWLSPGFIDTPMLGDVPDAFKAQMAQRVPQKRVGTSAEAGAVAAFLLSELASHVTAQGLAVDGGLLGTLVIEQ</sequence>
<dbReference type="RefSeq" id="WP_339587770.1">
    <property type="nucleotide sequence ID" value="NZ_JBBHJZ010000003.1"/>
</dbReference>
<organism evidence="4 5">
    <name type="scientific">Novosphingobium anseongense</name>
    <dbReference type="NCBI Taxonomy" id="3133436"/>
    <lineage>
        <taxon>Bacteria</taxon>
        <taxon>Pseudomonadati</taxon>
        <taxon>Pseudomonadota</taxon>
        <taxon>Alphaproteobacteria</taxon>
        <taxon>Sphingomonadales</taxon>
        <taxon>Sphingomonadaceae</taxon>
        <taxon>Novosphingobium</taxon>
    </lineage>
</organism>
<dbReference type="Proteomes" id="UP001361239">
    <property type="component" value="Unassembled WGS sequence"/>
</dbReference>
<evidence type="ECO:0000256" key="1">
    <source>
        <dbReference type="ARBA" id="ARBA00006484"/>
    </source>
</evidence>
<evidence type="ECO:0000313" key="4">
    <source>
        <dbReference type="EMBL" id="MEJ5977816.1"/>
    </source>
</evidence>
<dbReference type="PANTHER" id="PTHR42760:SF133">
    <property type="entry name" value="3-OXOACYL-[ACYL-CARRIER-PROTEIN] REDUCTASE"/>
    <property type="match status" value="1"/>
</dbReference>
<evidence type="ECO:0000313" key="5">
    <source>
        <dbReference type="Proteomes" id="UP001361239"/>
    </source>
</evidence>
<name>A0ABU8RXJ9_9SPHN</name>
<comment type="similarity">
    <text evidence="1">Belongs to the short-chain dehydrogenases/reductases (SDR) family.</text>
</comment>
<dbReference type="SMART" id="SM00822">
    <property type="entry name" value="PKS_KR"/>
    <property type="match status" value="1"/>
</dbReference>
<dbReference type="PANTHER" id="PTHR42760">
    <property type="entry name" value="SHORT-CHAIN DEHYDROGENASES/REDUCTASES FAMILY MEMBER"/>
    <property type="match status" value="1"/>
</dbReference>
<dbReference type="InterPro" id="IPR020904">
    <property type="entry name" value="Sc_DH/Rdtase_CS"/>
</dbReference>
<dbReference type="Gene3D" id="3.40.50.720">
    <property type="entry name" value="NAD(P)-binding Rossmann-like Domain"/>
    <property type="match status" value="1"/>
</dbReference>
<dbReference type="CDD" id="cd05233">
    <property type="entry name" value="SDR_c"/>
    <property type="match status" value="1"/>
</dbReference>
<dbReference type="InterPro" id="IPR036291">
    <property type="entry name" value="NAD(P)-bd_dom_sf"/>
</dbReference>
<feature type="domain" description="Ketoreductase" evidence="3">
    <location>
        <begin position="6"/>
        <end position="185"/>
    </location>
</feature>
<gene>
    <name evidence="4" type="ORF">WG901_14295</name>
</gene>
<dbReference type="InterPro" id="IPR057326">
    <property type="entry name" value="KR_dom"/>
</dbReference>
<protein>
    <submittedName>
        <fullName evidence="4">SDR family NAD(P)-dependent oxidoreductase</fullName>
    </submittedName>
</protein>
<dbReference type="InterPro" id="IPR002347">
    <property type="entry name" value="SDR_fam"/>
</dbReference>
<dbReference type="PRINTS" id="PR00081">
    <property type="entry name" value="GDHRDH"/>
</dbReference>
<evidence type="ECO:0000256" key="2">
    <source>
        <dbReference type="ARBA" id="ARBA00023002"/>
    </source>
</evidence>
<dbReference type="Pfam" id="PF13561">
    <property type="entry name" value="adh_short_C2"/>
    <property type="match status" value="1"/>
</dbReference>
<comment type="caution">
    <text evidence="4">The sequence shown here is derived from an EMBL/GenBank/DDBJ whole genome shotgun (WGS) entry which is preliminary data.</text>
</comment>
<proteinExistence type="inferred from homology"/>
<dbReference type="PROSITE" id="PS00061">
    <property type="entry name" value="ADH_SHORT"/>
    <property type="match status" value="1"/>
</dbReference>
<accession>A0ABU8RXJ9</accession>
<reference evidence="4 5" key="1">
    <citation type="submission" date="2024-03" db="EMBL/GenBank/DDBJ databases">
        <authorList>
            <person name="Jo J.-H."/>
        </authorList>
    </citation>
    <scope>NUCLEOTIDE SEQUENCE [LARGE SCALE GENOMIC DNA]</scope>
    <source>
        <strain evidence="4 5">PS1R-30</strain>
    </source>
</reference>
<keyword evidence="2" id="KW-0560">Oxidoreductase</keyword>
<keyword evidence="5" id="KW-1185">Reference proteome</keyword>